<dbReference type="PANTHER" id="PTHR34592">
    <property type="entry name" value="EXPRESSED PROTEIN"/>
    <property type="match status" value="1"/>
</dbReference>
<dbReference type="Proteomes" id="UP000294530">
    <property type="component" value="Unassembled WGS sequence"/>
</dbReference>
<dbReference type="RefSeq" id="XP_067823317.1">
    <property type="nucleotide sequence ID" value="XM_067966416.1"/>
</dbReference>
<proteinExistence type="predicted"/>
<dbReference type="InterPro" id="IPR053328">
    <property type="entry name" value="Uro-adherence_factor_A"/>
</dbReference>
<dbReference type="EMBL" id="SHOA02000005">
    <property type="protein sequence ID" value="TDH73819.1"/>
    <property type="molecule type" value="Genomic_DNA"/>
</dbReference>
<organism evidence="1 2">
    <name type="scientific">Bremia lactucae</name>
    <name type="common">Lettuce downy mildew</name>
    <dbReference type="NCBI Taxonomy" id="4779"/>
    <lineage>
        <taxon>Eukaryota</taxon>
        <taxon>Sar</taxon>
        <taxon>Stramenopiles</taxon>
        <taxon>Oomycota</taxon>
        <taxon>Peronosporomycetes</taxon>
        <taxon>Peronosporales</taxon>
        <taxon>Peronosporaceae</taxon>
        <taxon>Bremia</taxon>
    </lineage>
</organism>
<name>A0A976IL29_BRELC</name>
<reference evidence="1 2" key="1">
    <citation type="journal article" date="2021" name="Genome Biol.">
        <title>AFLAP: assembly-free linkage analysis pipeline using k-mers from genome sequencing data.</title>
        <authorList>
            <person name="Fletcher K."/>
            <person name="Zhang L."/>
            <person name="Gil J."/>
            <person name="Han R."/>
            <person name="Cavanaugh K."/>
            <person name="Michelmore R."/>
        </authorList>
    </citation>
    <scope>NUCLEOTIDE SEQUENCE [LARGE SCALE GENOMIC DNA]</scope>
    <source>
        <strain evidence="1 2">SF5</strain>
    </source>
</reference>
<dbReference type="GeneID" id="94352087"/>
<dbReference type="AlphaFoldDB" id="A0A976IL29"/>
<keyword evidence="2" id="KW-1185">Reference proteome</keyword>
<evidence type="ECO:0000313" key="2">
    <source>
        <dbReference type="Proteomes" id="UP000294530"/>
    </source>
</evidence>
<sequence>MHPRFSGEVIKDGTSKVLSERPLAAFGPTAFSPGTNPGSTPGITPGLTPGVTPGRTPGISEAGDSGVYDFRVLVAGSVDGTSTDLSARMLSAFCPAKFSPGVNPGSTPGITPGLTPGVTPGRTPGTSEAVVLGTLVTGFFVAVASDGFSKDLSARPLSAFCPAKFSPGINPGSTPGITPGLTPGVTPGRTPGTSEAVVLGTLVTGFFVAVASDGFSKDLSARPLSAFCPAGFSPGTNPGSTPGITPGLTPGVTPGRTPGTSVAIVSGELVTGIFVDVALDGTSTVLSTRLLSFFFHLGPSLCSAGFSPGTNPGTTPGINPGLTPGVTPGRTPGLSVAEFTLTGTFGSSFDGAFSSGFFVIGSRDGSNSTKTRPGTAK</sequence>
<protein>
    <submittedName>
        <fullName evidence="1">Uncharacterized protein</fullName>
    </submittedName>
</protein>
<dbReference type="PANTHER" id="PTHR34592:SF2">
    <property type="entry name" value="SPT5 C-TERMINAL DOMAIN-CONTAINING PROTEIN"/>
    <property type="match status" value="1"/>
</dbReference>
<accession>A0A976IL29</accession>
<comment type="caution">
    <text evidence="1">The sequence shown here is derived from an EMBL/GenBank/DDBJ whole genome shotgun (WGS) entry which is preliminary data.</text>
</comment>
<gene>
    <name evidence="1" type="ORF">CCR75_008364</name>
</gene>
<evidence type="ECO:0000313" key="1">
    <source>
        <dbReference type="EMBL" id="TDH73819.1"/>
    </source>
</evidence>
<dbReference type="KEGG" id="blac:94352087"/>